<evidence type="ECO:0000256" key="1">
    <source>
        <dbReference type="SAM" id="Phobius"/>
    </source>
</evidence>
<feature type="transmembrane region" description="Helical" evidence="1">
    <location>
        <begin position="6"/>
        <end position="27"/>
    </location>
</feature>
<gene>
    <name evidence="2" type="ORF">GCM10010339_86360</name>
</gene>
<keyword evidence="3" id="KW-1185">Reference proteome</keyword>
<dbReference type="Proteomes" id="UP000655443">
    <property type="component" value="Unassembled WGS sequence"/>
</dbReference>
<evidence type="ECO:0000313" key="3">
    <source>
        <dbReference type="Proteomes" id="UP000655443"/>
    </source>
</evidence>
<reference evidence="2" key="1">
    <citation type="journal article" date="2014" name="Int. J. Syst. Evol. Microbiol.">
        <title>Complete genome sequence of Corynebacterium casei LMG S-19264T (=DSM 44701T), isolated from a smear-ripened cheese.</title>
        <authorList>
            <consortium name="US DOE Joint Genome Institute (JGI-PGF)"/>
            <person name="Walter F."/>
            <person name="Albersmeier A."/>
            <person name="Kalinowski J."/>
            <person name="Ruckert C."/>
        </authorList>
    </citation>
    <scope>NUCLEOTIDE SEQUENCE</scope>
    <source>
        <strain evidence="2">JCM 4714</strain>
    </source>
</reference>
<organism evidence="2 3">
    <name type="scientific">Streptomyces alanosinicus</name>
    <dbReference type="NCBI Taxonomy" id="68171"/>
    <lineage>
        <taxon>Bacteria</taxon>
        <taxon>Bacillati</taxon>
        <taxon>Actinomycetota</taxon>
        <taxon>Actinomycetes</taxon>
        <taxon>Kitasatosporales</taxon>
        <taxon>Streptomycetaceae</taxon>
        <taxon>Streptomyces</taxon>
    </lineage>
</organism>
<dbReference type="RefSeq" id="WP_189959001.1">
    <property type="nucleotide sequence ID" value="NZ_BMVG01000052.1"/>
</dbReference>
<protein>
    <submittedName>
        <fullName evidence="2">Uncharacterized protein</fullName>
    </submittedName>
</protein>
<keyword evidence="1" id="KW-1133">Transmembrane helix</keyword>
<comment type="caution">
    <text evidence="2">The sequence shown here is derived from an EMBL/GenBank/DDBJ whole genome shotgun (WGS) entry which is preliminary data.</text>
</comment>
<reference evidence="2" key="2">
    <citation type="submission" date="2020-09" db="EMBL/GenBank/DDBJ databases">
        <authorList>
            <person name="Sun Q."/>
            <person name="Ohkuma M."/>
        </authorList>
    </citation>
    <scope>NUCLEOTIDE SEQUENCE</scope>
    <source>
        <strain evidence="2">JCM 4714</strain>
    </source>
</reference>
<keyword evidence="1" id="KW-0472">Membrane</keyword>
<keyword evidence="1" id="KW-0812">Transmembrane</keyword>
<name>A0A919D6K8_9ACTN</name>
<proteinExistence type="predicted"/>
<dbReference type="AlphaFoldDB" id="A0A919D6K8"/>
<accession>A0A919D6K8</accession>
<evidence type="ECO:0000313" key="2">
    <source>
        <dbReference type="EMBL" id="GHE14690.1"/>
    </source>
</evidence>
<dbReference type="EMBL" id="BMVG01000052">
    <property type="protein sequence ID" value="GHE14690.1"/>
    <property type="molecule type" value="Genomic_DNA"/>
</dbReference>
<sequence length="165" mass="17805">MSTTWAFVGTVIALGVAIFLLMFVRGIRQLARKDIRRDLIALGKAQQTAEALTKVGRTATFAFAAPGADGREMMFGWLWWRTELDPDGKIRRDMGWALTYRRARRAAGIPVSAKARGAELIVAPTRTGLKDPVGKDSSAQHSYPVVAGQASPIPIAAPFAHAMAG</sequence>